<dbReference type="eggNOG" id="KOG1293">
    <property type="taxonomic scope" value="Eukaryota"/>
</dbReference>
<evidence type="ECO:0000313" key="8">
    <source>
        <dbReference type="Proteomes" id="UP000094526"/>
    </source>
</evidence>
<keyword evidence="3" id="KW-0963">Cytoplasm</keyword>
<evidence type="ECO:0000256" key="6">
    <source>
        <dbReference type="SAM" id="MobiDB-lite"/>
    </source>
</evidence>
<keyword evidence="8" id="KW-1185">Reference proteome</keyword>
<evidence type="ECO:0000256" key="5">
    <source>
        <dbReference type="ARBA" id="ARBA00023242"/>
    </source>
</evidence>
<dbReference type="EMBL" id="LGRB01000019">
    <property type="protein sequence ID" value="OCT45545.1"/>
    <property type="molecule type" value="Genomic_DNA"/>
</dbReference>
<dbReference type="GO" id="GO:0043161">
    <property type="term" value="P:proteasome-mediated ubiquitin-dependent protein catabolic process"/>
    <property type="evidence" value="ECO:0007669"/>
    <property type="project" value="TreeGrafter"/>
</dbReference>
<dbReference type="AlphaFoldDB" id="A0A1C1CAK2"/>
<dbReference type="OrthoDB" id="5559898at2759"/>
<dbReference type="VEuPathDB" id="FungiDB:CLCR_01403"/>
<keyword evidence="5" id="KW-0539">Nucleus</keyword>
<dbReference type="Gene3D" id="1.25.10.10">
    <property type="entry name" value="Leucine-rich Repeat Variant"/>
    <property type="match status" value="3"/>
</dbReference>
<dbReference type="SMART" id="SM00185">
    <property type="entry name" value="ARM"/>
    <property type="match status" value="6"/>
</dbReference>
<proteinExistence type="predicted"/>
<dbReference type="InterPro" id="IPR038739">
    <property type="entry name" value="ARMC8/Vid28"/>
</dbReference>
<dbReference type="SUPFAM" id="SSF48371">
    <property type="entry name" value="ARM repeat"/>
    <property type="match status" value="2"/>
</dbReference>
<feature type="compositionally biased region" description="Basic and acidic residues" evidence="6">
    <location>
        <begin position="764"/>
        <end position="775"/>
    </location>
</feature>
<evidence type="ECO:0000256" key="2">
    <source>
        <dbReference type="ARBA" id="ARBA00004496"/>
    </source>
</evidence>
<organism evidence="7 8">
    <name type="scientific">Cladophialophora carrionii</name>
    <dbReference type="NCBI Taxonomy" id="86049"/>
    <lineage>
        <taxon>Eukaryota</taxon>
        <taxon>Fungi</taxon>
        <taxon>Dikarya</taxon>
        <taxon>Ascomycota</taxon>
        <taxon>Pezizomycotina</taxon>
        <taxon>Eurotiomycetes</taxon>
        <taxon>Chaetothyriomycetidae</taxon>
        <taxon>Chaetothyriales</taxon>
        <taxon>Herpotrichiellaceae</taxon>
        <taxon>Cladophialophora</taxon>
    </lineage>
</organism>
<feature type="region of interest" description="Disordered" evidence="6">
    <location>
        <begin position="744"/>
        <end position="789"/>
    </location>
</feature>
<dbReference type="GO" id="GO:0005634">
    <property type="term" value="C:nucleus"/>
    <property type="evidence" value="ECO:0007669"/>
    <property type="project" value="UniProtKB-SubCell"/>
</dbReference>
<accession>A0A1C1CAK2</accession>
<dbReference type="STRING" id="86049.A0A1C1CAK2"/>
<sequence>MALARLARSELQDLESATEPAARLQVLKRIKGIVTGHLSHKLEFVQNGLIPQLANVLADVAQRGFDADVPTQLDEQQESLLTQVAQVLSVIAHEGPPFVQPLLETDVPPRLVAFLLLSLSPRTTLAVLKCLNAAADNMPPSSPGQWSQNPMLSDLLYSKRYIRCFENVIGNAGNDLASQQACDAVLALLCKTITHDAQKRALVDHGVLDLLAARLASFVVAEGLVPPGLSALSSDDSAPAPLPYPAPSSAHLSPVLEALCVLTEGSRSRTKQFLTNPTIKSVFPDSKHDFSPSDIRRAPWGASYFSGAAVPRSRLESPFDALLPFAPVSEKADASHPGFPPLSSVMAMPKRRASFLPAPTGVPHLPLAQDVADDVDESAVIPWLLYVVRESRGKRRLLAAKLLVNLHSLHFVQRARSLSFASLLVPLLTRMLDNDQVQHDISYLHGGSYLCSGMHFTRAVPAVLAALVIDNPHMQRVAVEGKAITKLSLGLKATFDGPAGRKVTPWQPHKQDNVETDSTTAATCLGPGGPTWAARREMEYREGCLKALAAIAPFEEDYRAQICNEGVLPHIVQALEPYQAHPGASAEMDSTGNSASVILAACAAVRALGRSVRALRTKLVEAEVAKPILKLMNSTNPELRIAATKVLSNLAVDFSAVKDSVGESTVVKKLCEQAHSANARLRHESLWALKQLVLNAPKKLKLEVVDELGCSWIKLLIKTDPIDIPEGEVIGLVERDYPPATTYGGAGLVADNPHDVSMGEDSDSDGRSDEARSAVDEEVPSDQGEFDTKHTVEDDTEIQAQLLDLLRNLFCGENASEMVRYMVDEMGQDDFFRIMLDRLRPRTLAGPTRKENYTTPPPNVIVGKVLFVLVHIAACDPKWRNIIASQYALLKQILTLCNHPDREIRSTCCWIAINLTYEDDANDRAGCRNRAIELQKAGFVSHLRTMENDSDLDVRERAKTALHLMTNLKLMA</sequence>
<name>A0A1C1CAK2_9EURO</name>
<protein>
    <submittedName>
        <fullName evidence="7">Armadillo repeat protein</fullName>
    </submittedName>
</protein>
<dbReference type="PANTHER" id="PTHR15651">
    <property type="entry name" value="ARMADILLO REPEAT-CONTAINING PROTEIN 8"/>
    <property type="match status" value="1"/>
</dbReference>
<dbReference type="GO" id="GO:0034657">
    <property type="term" value="C:GID complex"/>
    <property type="evidence" value="ECO:0007669"/>
    <property type="project" value="TreeGrafter"/>
</dbReference>
<keyword evidence="4" id="KW-0677">Repeat</keyword>
<dbReference type="InterPro" id="IPR011989">
    <property type="entry name" value="ARM-like"/>
</dbReference>
<dbReference type="VEuPathDB" id="FungiDB:G647_03455"/>
<evidence type="ECO:0000256" key="1">
    <source>
        <dbReference type="ARBA" id="ARBA00004123"/>
    </source>
</evidence>
<dbReference type="InterPro" id="IPR016024">
    <property type="entry name" value="ARM-type_fold"/>
</dbReference>
<dbReference type="InterPro" id="IPR000225">
    <property type="entry name" value="Armadillo"/>
</dbReference>
<comment type="caution">
    <text evidence="7">The sequence shown here is derived from an EMBL/GenBank/DDBJ whole genome shotgun (WGS) entry which is preliminary data.</text>
</comment>
<gene>
    <name evidence="7" type="ORF">CLCR_01403</name>
</gene>
<dbReference type="GO" id="GO:0005737">
    <property type="term" value="C:cytoplasm"/>
    <property type="evidence" value="ECO:0007669"/>
    <property type="project" value="UniProtKB-SubCell"/>
</dbReference>
<comment type="subcellular location">
    <subcellularLocation>
        <location evidence="2">Cytoplasm</location>
    </subcellularLocation>
    <subcellularLocation>
        <location evidence="1">Nucleus</location>
    </subcellularLocation>
</comment>
<dbReference type="PANTHER" id="PTHR15651:SF7">
    <property type="entry name" value="ARMADILLO REPEAT-CONTAINING PROTEIN 8"/>
    <property type="match status" value="1"/>
</dbReference>
<evidence type="ECO:0000256" key="3">
    <source>
        <dbReference type="ARBA" id="ARBA00022490"/>
    </source>
</evidence>
<reference evidence="8" key="1">
    <citation type="submission" date="2015-07" db="EMBL/GenBank/DDBJ databases">
        <authorList>
            <person name="Teixeira M.M."/>
            <person name="Souza R.C."/>
            <person name="Almeida L.G."/>
            <person name="Vicente V.A."/>
            <person name="de Hoog S."/>
            <person name="Bocca A.L."/>
            <person name="de Almeida S.R."/>
            <person name="Vasconcelos A.T."/>
            <person name="Felipe M.S."/>
        </authorList>
    </citation>
    <scope>NUCLEOTIDE SEQUENCE [LARGE SCALE GENOMIC DNA]</scope>
    <source>
        <strain evidence="8">KSF</strain>
    </source>
</reference>
<dbReference type="Proteomes" id="UP000094526">
    <property type="component" value="Unassembled WGS sequence"/>
</dbReference>
<evidence type="ECO:0000313" key="7">
    <source>
        <dbReference type="EMBL" id="OCT45545.1"/>
    </source>
</evidence>
<evidence type="ECO:0000256" key="4">
    <source>
        <dbReference type="ARBA" id="ARBA00022737"/>
    </source>
</evidence>